<keyword evidence="3" id="KW-0677">Repeat</keyword>
<dbReference type="GO" id="GO:0031201">
    <property type="term" value="C:SNARE complex"/>
    <property type="evidence" value="ECO:0007669"/>
    <property type="project" value="TreeGrafter"/>
</dbReference>
<keyword evidence="4" id="KW-0770">Synapse</keyword>
<dbReference type="GO" id="GO:0005484">
    <property type="term" value="F:SNAP receptor activity"/>
    <property type="evidence" value="ECO:0007669"/>
    <property type="project" value="TreeGrafter"/>
</dbReference>
<dbReference type="PANTHER" id="PTHR19305:SF14">
    <property type="entry name" value="SYNAPTOSOMAL-ASSOCIATED PROTEIN-RELATED"/>
    <property type="match status" value="1"/>
</dbReference>
<evidence type="ECO:0000256" key="2">
    <source>
        <dbReference type="ARBA" id="ARBA00022599"/>
    </source>
</evidence>
<evidence type="ECO:0000256" key="8">
    <source>
        <dbReference type="SAM" id="MobiDB-lite"/>
    </source>
</evidence>
<evidence type="ECO:0000256" key="5">
    <source>
        <dbReference type="ARBA" id="ARBA00023054"/>
    </source>
</evidence>
<evidence type="ECO:0000256" key="4">
    <source>
        <dbReference type="ARBA" id="ARBA00023018"/>
    </source>
</evidence>
<gene>
    <name evidence="10" type="ORF">DSTB1V02_LOCUS4505</name>
</gene>
<comment type="similarity">
    <text evidence="1 7">Belongs to the SNAP-25 family.</text>
</comment>
<dbReference type="InterPro" id="IPR000727">
    <property type="entry name" value="T_SNARE_dom"/>
</dbReference>
<dbReference type="GO" id="GO:0098793">
    <property type="term" value="C:presynapse"/>
    <property type="evidence" value="ECO:0007669"/>
    <property type="project" value="GOC"/>
</dbReference>
<accession>A0A7R9A1C9</accession>
<comment type="subcellular location">
    <subcellularLocation>
        <location evidence="6">Synapse</location>
        <location evidence="6">Synaptosome</location>
    </subcellularLocation>
</comment>
<evidence type="ECO:0000256" key="6">
    <source>
        <dbReference type="ARBA" id="ARBA00034102"/>
    </source>
</evidence>
<evidence type="ECO:0000256" key="7">
    <source>
        <dbReference type="RuleBase" id="RU003496"/>
    </source>
</evidence>
<dbReference type="PROSITE" id="PS50192">
    <property type="entry name" value="T_SNARE"/>
    <property type="match status" value="2"/>
</dbReference>
<keyword evidence="2" id="KW-0771">Synaptosome</keyword>
<protein>
    <recommendedName>
        <fullName evidence="7">Synaptosomal-associated protein</fullName>
    </recommendedName>
</protein>
<dbReference type="Gene3D" id="1.20.5.110">
    <property type="match status" value="4"/>
</dbReference>
<dbReference type="EMBL" id="LR900187">
    <property type="protein sequence ID" value="CAD7244611.1"/>
    <property type="molecule type" value="Genomic_DNA"/>
</dbReference>
<dbReference type="Proteomes" id="UP000677054">
    <property type="component" value="Unassembled WGS sequence"/>
</dbReference>
<evidence type="ECO:0000256" key="3">
    <source>
        <dbReference type="ARBA" id="ARBA00022737"/>
    </source>
</evidence>
<dbReference type="InterPro" id="IPR000928">
    <property type="entry name" value="SNAP-25_dom"/>
</dbReference>
<name>A0A7R9A1C9_9CRUS</name>
<dbReference type="PANTHER" id="PTHR19305">
    <property type="entry name" value="SYNAPTOSOMAL ASSOCIATED PROTEIN"/>
    <property type="match status" value="1"/>
</dbReference>
<dbReference type="SMART" id="SM00397">
    <property type="entry name" value="t_SNARE"/>
    <property type="match status" value="4"/>
</dbReference>
<evidence type="ECO:0000313" key="10">
    <source>
        <dbReference type="EMBL" id="CAD7244611.1"/>
    </source>
</evidence>
<feature type="non-terminal residue" evidence="10">
    <location>
        <position position="392"/>
    </location>
</feature>
<dbReference type="EMBL" id="CAJPEV010000670">
    <property type="protein sequence ID" value="CAG0887467.1"/>
    <property type="molecule type" value="Genomic_DNA"/>
</dbReference>
<dbReference type="GO" id="GO:0031629">
    <property type="term" value="P:synaptic vesicle fusion to presynaptic active zone membrane"/>
    <property type="evidence" value="ECO:0007669"/>
    <property type="project" value="TreeGrafter"/>
</dbReference>
<dbReference type="Pfam" id="PF00835">
    <property type="entry name" value="SNAP-25"/>
    <property type="match status" value="1"/>
</dbReference>
<feature type="domain" description="T-SNARE coiled-coil homology" evidence="9">
    <location>
        <begin position="327"/>
        <end position="389"/>
    </location>
</feature>
<keyword evidence="11" id="KW-1185">Reference proteome</keyword>
<dbReference type="GO" id="GO:0019905">
    <property type="term" value="F:syntaxin binding"/>
    <property type="evidence" value="ECO:0007669"/>
    <property type="project" value="TreeGrafter"/>
</dbReference>
<dbReference type="GO" id="GO:0005886">
    <property type="term" value="C:plasma membrane"/>
    <property type="evidence" value="ECO:0007669"/>
    <property type="project" value="TreeGrafter"/>
</dbReference>
<dbReference type="SUPFAM" id="SSF58038">
    <property type="entry name" value="SNARE fusion complex"/>
    <property type="match status" value="4"/>
</dbReference>
<evidence type="ECO:0000259" key="9">
    <source>
        <dbReference type="PROSITE" id="PS50192"/>
    </source>
</evidence>
<evidence type="ECO:0000313" key="11">
    <source>
        <dbReference type="Proteomes" id="UP000677054"/>
    </source>
</evidence>
<sequence length="392" mass="43175">MAKVPADVEKRTHLQLEANRVTNASLESTRRSAAMCEESLGAGAKTQVALHRQGDQLDEVGHSMMQIDVGLREASGNLDEMRRCCCLCTLPCWKASQFEEACASKSGGDGKVVERQPQRLPPPQVTSGYIPRLTDDAREDEMEANLQQISQIIGNMRNMALDIGEEVKAQEAQVTKITCIAESNETHLKHEMAKSLSALETRTHLQLEADRVTNASLESTRRSAAMCEESLGAGAKTQVALHRQGDQLNEVGHSMMQIDMGVREASGNLDEMRRCCCLCTLPCWKASQFEEAGVWKSGGNGNVVGRQPKRLPPPQVTSGYIPRLTDDAREDEMEANVQRISQIIGNMRAMALDIGYEVETQEVQMTKIAGIAESNEIQLKHVNQLASKIMKL</sequence>
<dbReference type="GO" id="GO:0016082">
    <property type="term" value="P:synaptic vesicle priming"/>
    <property type="evidence" value="ECO:0007669"/>
    <property type="project" value="TreeGrafter"/>
</dbReference>
<reference evidence="10" key="1">
    <citation type="submission" date="2020-11" db="EMBL/GenBank/DDBJ databases">
        <authorList>
            <person name="Tran Van P."/>
        </authorList>
    </citation>
    <scope>NUCLEOTIDE SEQUENCE</scope>
</reference>
<feature type="domain" description="T-SNARE coiled-coil homology" evidence="9">
    <location>
        <begin position="136"/>
        <end position="198"/>
    </location>
</feature>
<keyword evidence="5" id="KW-0175">Coiled coil</keyword>
<dbReference type="GO" id="GO:0043005">
    <property type="term" value="C:neuron projection"/>
    <property type="evidence" value="ECO:0007669"/>
    <property type="project" value="UniProtKB-KW"/>
</dbReference>
<organism evidence="10">
    <name type="scientific">Darwinula stevensoni</name>
    <dbReference type="NCBI Taxonomy" id="69355"/>
    <lineage>
        <taxon>Eukaryota</taxon>
        <taxon>Metazoa</taxon>
        <taxon>Ecdysozoa</taxon>
        <taxon>Arthropoda</taxon>
        <taxon>Crustacea</taxon>
        <taxon>Oligostraca</taxon>
        <taxon>Ostracoda</taxon>
        <taxon>Podocopa</taxon>
        <taxon>Podocopida</taxon>
        <taxon>Darwinulocopina</taxon>
        <taxon>Darwinuloidea</taxon>
        <taxon>Darwinulidae</taxon>
        <taxon>Darwinula</taxon>
    </lineage>
</organism>
<dbReference type="AlphaFoldDB" id="A0A7R9A1C9"/>
<feature type="region of interest" description="Disordered" evidence="8">
    <location>
        <begin position="105"/>
        <end position="124"/>
    </location>
</feature>
<evidence type="ECO:0000256" key="1">
    <source>
        <dbReference type="ARBA" id="ARBA00009480"/>
    </source>
</evidence>
<proteinExistence type="inferred from homology"/>
<dbReference type="OrthoDB" id="19261at2759"/>